<gene>
    <name evidence="2" type="ORF">ENS59_04655</name>
</gene>
<sequence>MKAFLRRFGYVRGLEARIAELEQEAARKEAAMASMNRYIEQLEMLKNFQQEEIKELKRHLSGYRP</sequence>
<comment type="caution">
    <text evidence="2">The sequence shown here is derived from an EMBL/GenBank/DDBJ whole genome shotgun (WGS) entry which is preliminary data.</text>
</comment>
<proteinExistence type="predicted"/>
<dbReference type="EMBL" id="DSVL01000144">
    <property type="protein sequence ID" value="HFH28787.1"/>
    <property type="molecule type" value="Genomic_DNA"/>
</dbReference>
<name>A0A7C3IIQ8_9SPIR</name>
<accession>A0A7C3IIQ8</accession>
<protein>
    <submittedName>
        <fullName evidence="2">Uncharacterized protein</fullName>
    </submittedName>
</protein>
<reference evidence="2" key="1">
    <citation type="journal article" date="2020" name="mSystems">
        <title>Genome- and Community-Level Interaction Insights into Carbon Utilization and Element Cycling Functions of Hydrothermarchaeota in Hydrothermal Sediment.</title>
        <authorList>
            <person name="Zhou Z."/>
            <person name="Liu Y."/>
            <person name="Xu W."/>
            <person name="Pan J."/>
            <person name="Luo Z.H."/>
            <person name="Li M."/>
        </authorList>
    </citation>
    <scope>NUCLEOTIDE SEQUENCE [LARGE SCALE GENOMIC DNA]</scope>
    <source>
        <strain evidence="2">SpSt-503</strain>
    </source>
</reference>
<evidence type="ECO:0000313" key="2">
    <source>
        <dbReference type="EMBL" id="HFH28787.1"/>
    </source>
</evidence>
<feature type="coiled-coil region" evidence="1">
    <location>
        <begin position="11"/>
        <end position="59"/>
    </location>
</feature>
<keyword evidence="1" id="KW-0175">Coiled coil</keyword>
<organism evidence="2">
    <name type="scientific">Gracilinema caldarium</name>
    <dbReference type="NCBI Taxonomy" id="215591"/>
    <lineage>
        <taxon>Bacteria</taxon>
        <taxon>Pseudomonadati</taxon>
        <taxon>Spirochaetota</taxon>
        <taxon>Spirochaetia</taxon>
        <taxon>Spirochaetales</taxon>
        <taxon>Breznakiellaceae</taxon>
        <taxon>Gracilinema</taxon>
    </lineage>
</organism>
<dbReference type="AlphaFoldDB" id="A0A7C3IIQ8"/>
<evidence type="ECO:0000256" key="1">
    <source>
        <dbReference type="SAM" id="Coils"/>
    </source>
</evidence>